<dbReference type="GO" id="GO:0016491">
    <property type="term" value="F:oxidoreductase activity"/>
    <property type="evidence" value="ECO:0007669"/>
    <property type="project" value="UniProtKB-KW"/>
</dbReference>
<dbReference type="Pfam" id="PF08031">
    <property type="entry name" value="BBE"/>
    <property type="match status" value="1"/>
</dbReference>
<evidence type="ECO:0000259" key="3">
    <source>
        <dbReference type="PROSITE" id="PS51387"/>
    </source>
</evidence>
<dbReference type="GO" id="GO:0071949">
    <property type="term" value="F:FAD binding"/>
    <property type="evidence" value="ECO:0007669"/>
    <property type="project" value="InterPro"/>
</dbReference>
<dbReference type="EMBL" id="CAJOBA010005881">
    <property type="protein sequence ID" value="CAF3757108.1"/>
    <property type="molecule type" value="Genomic_DNA"/>
</dbReference>
<dbReference type="Gene3D" id="3.30.465.10">
    <property type="match status" value="2"/>
</dbReference>
<evidence type="ECO:0000256" key="1">
    <source>
        <dbReference type="ARBA" id="ARBA00005466"/>
    </source>
</evidence>
<comment type="caution">
    <text evidence="5">The sequence shown here is derived from an EMBL/GenBank/DDBJ whole genome shotgun (WGS) entry which is preliminary data.</text>
</comment>
<comment type="similarity">
    <text evidence="1">Belongs to the oxygen-dependent FAD-linked oxidoreductase family.</text>
</comment>
<dbReference type="Proteomes" id="UP000681722">
    <property type="component" value="Unassembled WGS sequence"/>
</dbReference>
<accession>A0A814JVS9</accession>
<dbReference type="Proteomes" id="UP000682733">
    <property type="component" value="Unassembled WGS sequence"/>
</dbReference>
<evidence type="ECO:0000313" key="4">
    <source>
        <dbReference type="EMBL" id="CAF0986841.1"/>
    </source>
</evidence>
<dbReference type="InterPro" id="IPR012951">
    <property type="entry name" value="BBE"/>
</dbReference>
<evidence type="ECO:0000313" key="5">
    <source>
        <dbReference type="EMBL" id="CAF1044354.1"/>
    </source>
</evidence>
<evidence type="ECO:0000256" key="2">
    <source>
        <dbReference type="ARBA" id="ARBA00023002"/>
    </source>
</evidence>
<proteinExistence type="inferred from homology"/>
<gene>
    <name evidence="5" type="ORF">GPM918_LOCUS15947</name>
    <name evidence="4" type="ORF">OVA965_LOCUS13871</name>
    <name evidence="7" type="ORF">SRO942_LOCUS15948</name>
    <name evidence="6" type="ORF">TMI583_LOCUS13874</name>
</gene>
<dbReference type="OrthoDB" id="9983560at2759"/>
<dbReference type="InterPro" id="IPR036318">
    <property type="entry name" value="FAD-bd_PCMH-like_sf"/>
</dbReference>
<evidence type="ECO:0000313" key="7">
    <source>
        <dbReference type="EMBL" id="CAF3814389.1"/>
    </source>
</evidence>
<keyword evidence="8" id="KW-1185">Reference proteome</keyword>
<dbReference type="Proteomes" id="UP000677228">
    <property type="component" value="Unassembled WGS sequence"/>
</dbReference>
<sequence length="513" mass="56201">MWRSYQVGGMQYFNWENVSCSISNGNSSCNQGSVPVIGVNATWPEHVQATIRYAATNNLRLVIKTTGHDLFGRSTAAGSLLLWLHYMKNMTLIEDYSSCGAASVPNVVRLGAGIQWGEAYEWLAKYNLTVIGGNCNSVSAAGGYLQGGGHSPLSRWKGMAVDQVLEYDVVLANGERQTVSACQNSDLFWALSGGGGGTYAIVLSVVLRTFPMPYVIGTLHNIHAPNEVRYATLIQEFFRMLPSLADAGWAGYVSMVDTTISITYLWPNGNLEVANATFTKFVNNNTDLIFSTSGTIFLPSFYDGYKLVFETSNPTGYNNLMSSRLIPETIVRTRSDDVAQVFLRIKGQSNKPSSLLVNLVAGGQVSNNINNSVNPAWRTALLHVFYGQAWADGLSIDDQNMIAEHVTSQMKILDSLLNGSQFGSYMNEADPNEPKWQQRFFGSQAVYDRLKAIKNNVDPQGLFVCKSCVGSEDWTSDLNCPNTAAISTTLSSTTISASIKFSLAWSFVFLLLY</sequence>
<organism evidence="5 8">
    <name type="scientific">Didymodactylos carnosus</name>
    <dbReference type="NCBI Taxonomy" id="1234261"/>
    <lineage>
        <taxon>Eukaryota</taxon>
        <taxon>Metazoa</taxon>
        <taxon>Spiralia</taxon>
        <taxon>Gnathifera</taxon>
        <taxon>Rotifera</taxon>
        <taxon>Eurotatoria</taxon>
        <taxon>Bdelloidea</taxon>
        <taxon>Philodinida</taxon>
        <taxon>Philodinidae</taxon>
        <taxon>Didymodactylos</taxon>
    </lineage>
</organism>
<dbReference type="Pfam" id="PF01565">
    <property type="entry name" value="FAD_binding_4"/>
    <property type="match status" value="1"/>
</dbReference>
<dbReference type="EMBL" id="CAJOBC010004093">
    <property type="protein sequence ID" value="CAF3814389.1"/>
    <property type="molecule type" value="Genomic_DNA"/>
</dbReference>
<name>A0A814JVS9_9BILA</name>
<dbReference type="PROSITE" id="PS51387">
    <property type="entry name" value="FAD_PCMH"/>
    <property type="match status" value="1"/>
</dbReference>
<dbReference type="AlphaFoldDB" id="A0A814JVS9"/>
<evidence type="ECO:0000313" key="8">
    <source>
        <dbReference type="Proteomes" id="UP000663829"/>
    </source>
</evidence>
<dbReference type="PANTHER" id="PTHR13878:SF91">
    <property type="entry name" value="FAD BINDING DOMAIN PROTEIN (AFU_ORTHOLOGUE AFUA_6G12070)-RELATED"/>
    <property type="match status" value="1"/>
</dbReference>
<dbReference type="EMBL" id="CAJNOK010005874">
    <property type="protein sequence ID" value="CAF0986841.1"/>
    <property type="molecule type" value="Genomic_DNA"/>
</dbReference>
<dbReference type="InterPro" id="IPR050432">
    <property type="entry name" value="FAD-linked_Oxidoreductases_BP"/>
</dbReference>
<dbReference type="InterPro" id="IPR016166">
    <property type="entry name" value="FAD-bd_PCMH"/>
</dbReference>
<protein>
    <recommendedName>
        <fullName evidence="3">FAD-binding PCMH-type domain-containing protein</fullName>
    </recommendedName>
</protein>
<dbReference type="EMBL" id="CAJNOQ010004092">
    <property type="protein sequence ID" value="CAF1044354.1"/>
    <property type="molecule type" value="Genomic_DNA"/>
</dbReference>
<keyword evidence="2" id="KW-0560">Oxidoreductase</keyword>
<dbReference type="Proteomes" id="UP000663829">
    <property type="component" value="Unassembled WGS sequence"/>
</dbReference>
<evidence type="ECO:0000313" key="6">
    <source>
        <dbReference type="EMBL" id="CAF3757108.1"/>
    </source>
</evidence>
<dbReference type="InterPro" id="IPR016169">
    <property type="entry name" value="FAD-bd_PCMH_sub2"/>
</dbReference>
<reference evidence="5" key="1">
    <citation type="submission" date="2021-02" db="EMBL/GenBank/DDBJ databases">
        <authorList>
            <person name="Nowell W R."/>
        </authorList>
    </citation>
    <scope>NUCLEOTIDE SEQUENCE</scope>
</reference>
<dbReference type="SUPFAM" id="SSF56176">
    <property type="entry name" value="FAD-binding/transporter-associated domain-like"/>
    <property type="match status" value="1"/>
</dbReference>
<feature type="domain" description="FAD-binding PCMH-type" evidence="3">
    <location>
        <begin position="31"/>
        <end position="212"/>
    </location>
</feature>
<dbReference type="InterPro" id="IPR006094">
    <property type="entry name" value="Oxid_FAD_bind_N"/>
</dbReference>
<dbReference type="PANTHER" id="PTHR13878">
    <property type="entry name" value="GULONOLACTONE OXIDASE"/>
    <property type="match status" value="1"/>
</dbReference>